<feature type="region of interest" description="Disordered" evidence="1">
    <location>
        <begin position="86"/>
        <end position="118"/>
    </location>
</feature>
<evidence type="ECO:0000256" key="1">
    <source>
        <dbReference type="SAM" id="MobiDB-lite"/>
    </source>
</evidence>
<protein>
    <submittedName>
        <fullName evidence="2">Uncharacterized protein</fullName>
    </submittedName>
</protein>
<dbReference type="OrthoDB" id="3061143at2759"/>
<feature type="compositionally biased region" description="Acidic residues" evidence="1">
    <location>
        <begin position="541"/>
        <end position="577"/>
    </location>
</feature>
<accession>A0A0H2R206</accession>
<dbReference type="InParanoid" id="A0A0H2R206"/>
<organism evidence="2 3">
    <name type="scientific">Schizopora paradoxa</name>
    <dbReference type="NCBI Taxonomy" id="27342"/>
    <lineage>
        <taxon>Eukaryota</taxon>
        <taxon>Fungi</taxon>
        <taxon>Dikarya</taxon>
        <taxon>Basidiomycota</taxon>
        <taxon>Agaricomycotina</taxon>
        <taxon>Agaricomycetes</taxon>
        <taxon>Hymenochaetales</taxon>
        <taxon>Schizoporaceae</taxon>
        <taxon>Schizopora</taxon>
    </lineage>
</organism>
<dbReference type="Proteomes" id="UP000053477">
    <property type="component" value="Unassembled WGS sequence"/>
</dbReference>
<proteinExistence type="predicted"/>
<feature type="compositionally biased region" description="Acidic residues" evidence="1">
    <location>
        <begin position="482"/>
        <end position="509"/>
    </location>
</feature>
<reference evidence="2 3" key="1">
    <citation type="submission" date="2015-04" db="EMBL/GenBank/DDBJ databases">
        <title>Complete genome sequence of Schizopora paradoxa KUC8140, a cosmopolitan wood degrader in East Asia.</title>
        <authorList>
            <consortium name="DOE Joint Genome Institute"/>
            <person name="Min B."/>
            <person name="Park H."/>
            <person name="Jang Y."/>
            <person name="Kim J.-J."/>
            <person name="Kim K.H."/>
            <person name="Pangilinan J."/>
            <person name="Lipzen A."/>
            <person name="Riley R."/>
            <person name="Grigoriev I.V."/>
            <person name="Spatafora J.W."/>
            <person name="Choi I.-G."/>
        </authorList>
    </citation>
    <scope>NUCLEOTIDE SEQUENCE [LARGE SCALE GENOMIC DNA]</scope>
    <source>
        <strain evidence="2 3">KUC8140</strain>
    </source>
</reference>
<name>A0A0H2R206_9AGAM</name>
<feature type="region of interest" description="Disordered" evidence="1">
    <location>
        <begin position="475"/>
        <end position="577"/>
    </location>
</feature>
<evidence type="ECO:0000313" key="2">
    <source>
        <dbReference type="EMBL" id="KLO05362.1"/>
    </source>
</evidence>
<dbReference type="AlphaFoldDB" id="A0A0H2R206"/>
<feature type="compositionally biased region" description="Basic and acidic residues" evidence="1">
    <location>
        <begin position="86"/>
        <end position="103"/>
    </location>
</feature>
<evidence type="ECO:0000313" key="3">
    <source>
        <dbReference type="Proteomes" id="UP000053477"/>
    </source>
</evidence>
<gene>
    <name evidence="2" type="ORF">SCHPADRAFT_946978</name>
</gene>
<sequence>MDFHRHAAFFHKMTYPTTIDPKKLFKDGYIEVPPDVTVMFENVRSTRERKNDIVKLVVQSGEDNRRRYPDLIARMENVREDLLGAKDLRDATSDKGTEYERNSGRAAKNGQGGRSYSTSLTTEIQKKVTHPARNLRTSAGQEGTLDKWQEKIKELTAVSVELSSNVAELRLPPTWLELHNKHADVVNLPPVGGEFNKGYFTHTQLNIASPAKFNANSTLSSDLKTAGSAHDDGADDPFSLSAMTSIGDMGGLHPGHFHFPELGLYVRLDYMTTILFSGRHIHGSTPPQPLDPNFRLTIDIIRLTVICYLKLLASNRSRDGALAVCPSILPWGNGFEVNLAPHFDENHVLARRGPYLTFAREGEAVMPFVLLVAFIVKELLATVVALLKAMEKSVPMRLDTSAFMGAFSFRDKDGVWRTVPSWDNAPGGSKDVFRKEVTDEYQEMIRQCSLLIPKVFSSDSFDKYRADPPKVEEILGVPPLDLSDEVPDSDSSDEESNAVDADITMDEAAEQPVRTPARRRSPRGQGGAAKVIPRRSLVREEEADAEDDTAPSDEEEEDQAEEEDEEEDQEDEDLPDELGERYEELYGGIRKRLLTISEDDLEPIPSVINAWTAFDLASRKDVLPKASRRGVRFAASLKSTNLPGIPLNLDMQPSVAHIVKATKTSLSSLSQSIDSDGSINNLVQLRASLHGLESACLAIENTKAVLSICQARVMLGHWRMWQHLQFVVAKELSTCFDHQGDSKTCNCWVRQLVSHVWGLLAGSKRKEEVSFGDVYPRTKVKTPFYSASVIMKSARDAGDMHGRAVDLSLAILARWLGLQPPDVGKNHRLVNLWDIRGSLMQVLVTMKRPGIFLLDDIFKLFDSPVPYVFSKVSLVNGNVLPSVIQERLLFTEERSKAMDNLTAALKHNAPDAFHCIMSDTTLAPALMPSLPVLPGRELFLRTAAEYMKKSRNLRSTADDDPLKKWMGRMNDQRNPDREGASSRMVFNSDKSITVRFMKSRGGIFSEALFRGVTYSSKYLLEGDAVVKFDDLKAWKAATAKFPHKHLCNKNAYGTAMGGRSPRHASDYWKKSAKWPTFLREHPNPSFVEILDHIKQQKFPQVGPLTAMLMAEDLVYAGVAEFPSDEEFAGVALGMKKGACWALDAFNALPDYQGYVTPNNVEAFINLYHDLKALLATTAFVL</sequence>
<dbReference type="EMBL" id="KQ086320">
    <property type="protein sequence ID" value="KLO05362.1"/>
    <property type="molecule type" value="Genomic_DNA"/>
</dbReference>
<keyword evidence="3" id="KW-1185">Reference proteome</keyword>